<sequence>MRFVPPAWGNHKSSHRISHEQMRLIQDAIERDHRENNKDAAIVVVVDEEARARQVEKKWKKHRWQLWKRRPFFRITTNKRLQNAITKVSCNEDVNHLTIIACEEVDTISPQVHAPYVRSMKTLQCGRQDHIQKVLDIGDAFSFNNKHLDNCGFQLGSNGSWEFDCTSNITFGREKSSVPLGNEEHEADSPSGTQETKTTGGWWKSWRGFVASAVGLVVAAAKAVSSVLISAKGYCLSLSWKSFYLYLYQGSATASLSTSAACVAMGYGLVAFLVVYFVPWDDLFNWFDCTAQSWYNGVLSWWNRAVASGRRGREYSRVI</sequence>
<gene>
    <name evidence="3" type="ORF">FIESC28_03789</name>
</gene>
<reference evidence="3 4" key="1">
    <citation type="submission" date="2018-06" db="EMBL/GenBank/DDBJ databases">
        <title>Fusarium incarnatum-equiseti species complex species 28.</title>
        <authorList>
            <person name="Gardiner D.M."/>
        </authorList>
    </citation>
    <scope>NUCLEOTIDE SEQUENCE [LARGE SCALE GENOMIC DNA]</scope>
    <source>
        <strain evidence="3 4">FIESC_28</strain>
    </source>
</reference>
<evidence type="ECO:0000313" key="3">
    <source>
        <dbReference type="EMBL" id="RBR23410.1"/>
    </source>
</evidence>
<feature type="compositionally biased region" description="Basic and acidic residues" evidence="1">
    <location>
        <begin position="179"/>
        <end position="188"/>
    </location>
</feature>
<proteinExistence type="predicted"/>
<keyword evidence="2" id="KW-0472">Membrane</keyword>
<name>A0A366S417_9HYPO</name>
<keyword evidence="4" id="KW-1185">Reference proteome</keyword>
<dbReference type="EMBL" id="QKXC01000075">
    <property type="protein sequence ID" value="RBR23410.1"/>
    <property type="molecule type" value="Genomic_DNA"/>
</dbReference>
<protein>
    <submittedName>
        <fullName evidence="3">Uncharacterized protein</fullName>
    </submittedName>
</protein>
<dbReference type="RefSeq" id="XP_031018001.1">
    <property type="nucleotide sequence ID" value="XM_031157938.1"/>
</dbReference>
<feature type="region of interest" description="Disordered" evidence="1">
    <location>
        <begin position="179"/>
        <end position="200"/>
    </location>
</feature>
<accession>A0A366S417</accession>
<evidence type="ECO:0000256" key="1">
    <source>
        <dbReference type="SAM" id="MobiDB-lite"/>
    </source>
</evidence>
<dbReference type="GeneID" id="41993234"/>
<dbReference type="Proteomes" id="UP000253153">
    <property type="component" value="Unassembled WGS sequence"/>
</dbReference>
<evidence type="ECO:0000313" key="4">
    <source>
        <dbReference type="Proteomes" id="UP000253153"/>
    </source>
</evidence>
<evidence type="ECO:0000256" key="2">
    <source>
        <dbReference type="SAM" id="Phobius"/>
    </source>
</evidence>
<dbReference type="AlphaFoldDB" id="A0A366S417"/>
<keyword evidence="2" id="KW-1133">Transmembrane helix</keyword>
<keyword evidence="2" id="KW-0812">Transmembrane</keyword>
<feature type="transmembrane region" description="Helical" evidence="2">
    <location>
        <begin position="209"/>
        <end position="231"/>
    </location>
</feature>
<feature type="transmembrane region" description="Helical" evidence="2">
    <location>
        <begin position="251"/>
        <end position="278"/>
    </location>
</feature>
<feature type="compositionally biased region" description="Polar residues" evidence="1">
    <location>
        <begin position="190"/>
        <end position="199"/>
    </location>
</feature>
<comment type="caution">
    <text evidence="3">The sequence shown here is derived from an EMBL/GenBank/DDBJ whole genome shotgun (WGS) entry which is preliminary data.</text>
</comment>
<organism evidence="3 4">
    <name type="scientific">Fusarium coffeatum</name>
    <dbReference type="NCBI Taxonomy" id="231269"/>
    <lineage>
        <taxon>Eukaryota</taxon>
        <taxon>Fungi</taxon>
        <taxon>Dikarya</taxon>
        <taxon>Ascomycota</taxon>
        <taxon>Pezizomycotina</taxon>
        <taxon>Sordariomycetes</taxon>
        <taxon>Hypocreomycetidae</taxon>
        <taxon>Hypocreales</taxon>
        <taxon>Nectriaceae</taxon>
        <taxon>Fusarium</taxon>
        <taxon>Fusarium incarnatum-equiseti species complex</taxon>
    </lineage>
</organism>